<dbReference type="InterPro" id="IPR007365">
    <property type="entry name" value="TFR-like_dimer_dom"/>
</dbReference>
<organism evidence="7 8">
    <name type="scientific">Uncinula necator</name>
    <name type="common">Grape powdery mildew</name>
    <dbReference type="NCBI Taxonomy" id="52586"/>
    <lineage>
        <taxon>Eukaryota</taxon>
        <taxon>Fungi</taxon>
        <taxon>Dikarya</taxon>
        <taxon>Ascomycota</taxon>
        <taxon>Pezizomycotina</taxon>
        <taxon>Leotiomycetes</taxon>
        <taxon>Erysiphales</taxon>
        <taxon>Erysiphaceae</taxon>
        <taxon>Erysiphe</taxon>
    </lineage>
</organism>
<feature type="compositionally biased region" description="Polar residues" evidence="2">
    <location>
        <begin position="21"/>
        <end position="32"/>
    </location>
</feature>
<evidence type="ECO:0000259" key="4">
    <source>
        <dbReference type="Pfam" id="PF02225"/>
    </source>
</evidence>
<dbReference type="Pfam" id="PF04389">
    <property type="entry name" value="Peptidase_M28"/>
    <property type="match status" value="1"/>
</dbReference>
<dbReference type="GO" id="GO:0004180">
    <property type="term" value="F:carboxypeptidase activity"/>
    <property type="evidence" value="ECO:0007669"/>
    <property type="project" value="UniProtKB-KW"/>
</dbReference>
<dbReference type="Pfam" id="PF02225">
    <property type="entry name" value="PA"/>
    <property type="match status" value="1"/>
</dbReference>
<dbReference type="Gene3D" id="3.40.630.10">
    <property type="entry name" value="Zn peptidases"/>
    <property type="match status" value="1"/>
</dbReference>
<sequence>MPNFKNQYEPIPIPSYEEAIESSTSRIHSLSFESDRRELDHESEPQEPRFRLQTEYRHPNLEGHHDQSEHDAFLGQDCNNWGQRLSEEDDVRREIEELEIEEPTSCTTQSTFGKRISSLSKRFNIQFKISFNFKWKIHSPEGFRWPRVRVDLCILFARCLSILIVLIVLYVLFISDIFSLGIQRMTGQVFDPESVRIHVQSFADENQIRENLKLITRADHMAGTKGDYVLAQYISDYFKKNLLDDVRFEEYEVYLNYPKIGGRKVEILNENGGVVWSAKIDEDPVYAQSSSKQQAMVFHGHSKSGDVTGPLIYANYGTTDDLKLLNTSGINTNGAIALIRQHRDQGDIGLKVKAAELAGFSGCLIYNDPFDDGFSLGKVVPEGRFMPEGGVQRDAVSLVNWIVGDVLTPGWASVPGAKRISKENNSALVNIPSLPLSWGDARNLLIAIEGFGKIIPEGWKGSIPNVNYWTGNLSSPRVRLLNDQDEVQKQPIWNVLGKIEGVEQREKSIIIGNHRDAWHYGAADPGSGTAVMMEVVRIFGDLVHRGWRPLRTIEFASWDAQEYNLIGSTEWVEDNMENLRRNAYAYLNVGSAVTGSNFQASGSPVFTKSVIEVLKRTSDPIRNKTLIQLWQEKGGKINGLGTKSDYVAFQDMAGTSSFDMGFSGEFYPRNSAFDNFEWMDTIGDPGFVYHKILAQIWALLILEYADKLILPFDISAYSSSLTQWVLSLNQWVEEKSRKDNRLSSWSIEPLREAVLQFASDSRRFIKWEEEWNSIVYSGGGGYETVVMAEHRKSHNNRMANFETHLLDLEEGGGIPNRTQYKHILFGPQKWSTDGNIFFPAIRDAVDAQDWDLAKKQVEKAADLIKKASKKLVGNT</sequence>
<evidence type="ECO:0000313" key="8">
    <source>
        <dbReference type="Proteomes" id="UP000030854"/>
    </source>
</evidence>
<dbReference type="STRING" id="52586.A0A0B1PCL5"/>
<proteinExistence type="inferred from homology"/>
<keyword evidence="7" id="KW-0121">Carboxypeptidase</keyword>
<name>A0A0B1PCL5_UNCNE</name>
<evidence type="ECO:0000256" key="1">
    <source>
        <dbReference type="ARBA" id="ARBA00005634"/>
    </source>
</evidence>
<feature type="region of interest" description="Disordered" evidence="2">
    <location>
        <begin position="20"/>
        <end position="52"/>
    </location>
</feature>
<dbReference type="InterPro" id="IPR046450">
    <property type="entry name" value="PA_dom_sf"/>
</dbReference>
<comment type="caution">
    <text evidence="7">The sequence shown here is derived from an EMBL/GenBank/DDBJ whole genome shotgun (WGS) entry which is preliminary data.</text>
</comment>
<feature type="domain" description="Transferrin receptor-like dimerisation" evidence="5">
    <location>
        <begin position="746"/>
        <end position="871"/>
    </location>
</feature>
<feature type="domain" description="Peptidase M28" evidence="6">
    <location>
        <begin position="494"/>
        <end position="660"/>
    </location>
</feature>
<gene>
    <name evidence="7" type="ORF">EV44_g1004</name>
</gene>
<dbReference type="Proteomes" id="UP000030854">
    <property type="component" value="Unassembled WGS sequence"/>
</dbReference>
<keyword evidence="7" id="KW-0378">Hydrolase</keyword>
<dbReference type="SUPFAM" id="SSF53187">
    <property type="entry name" value="Zn-dependent exopeptidases"/>
    <property type="match status" value="1"/>
</dbReference>
<dbReference type="Gene3D" id="3.50.30.30">
    <property type="match status" value="1"/>
</dbReference>
<keyword evidence="3" id="KW-1133">Transmembrane helix</keyword>
<feature type="transmembrane region" description="Helical" evidence="3">
    <location>
        <begin position="152"/>
        <end position="173"/>
    </location>
</feature>
<comment type="similarity">
    <text evidence="1">Belongs to the peptidase M28 family. M28B subfamily.</text>
</comment>
<dbReference type="PANTHER" id="PTHR10404">
    <property type="entry name" value="N-ACETYLATED-ALPHA-LINKED ACIDIC DIPEPTIDASE"/>
    <property type="match status" value="1"/>
</dbReference>
<dbReference type="CDD" id="cd02121">
    <property type="entry name" value="PA_GCPII_like"/>
    <property type="match status" value="1"/>
</dbReference>
<reference evidence="7 8" key="1">
    <citation type="journal article" date="2014" name="BMC Genomics">
        <title>Adaptive genomic structural variation in the grape powdery mildew pathogen, Erysiphe necator.</title>
        <authorList>
            <person name="Jones L."/>
            <person name="Riaz S."/>
            <person name="Morales-Cruz A."/>
            <person name="Amrine K.C."/>
            <person name="McGuire B."/>
            <person name="Gubler W.D."/>
            <person name="Walker M.A."/>
            <person name="Cantu D."/>
        </authorList>
    </citation>
    <scope>NUCLEOTIDE SEQUENCE [LARGE SCALE GENOMIC DNA]</scope>
    <source>
        <strain evidence="8">c</strain>
    </source>
</reference>
<keyword evidence="7" id="KW-0645">Protease</keyword>
<dbReference type="FunFam" id="3.40.630.10:FF:000101">
    <property type="entry name" value="N-acetylated alpha-linked acidic dipeptidase like 1"/>
    <property type="match status" value="1"/>
</dbReference>
<dbReference type="EMBL" id="JNVN01000754">
    <property type="protein sequence ID" value="KHJ34681.1"/>
    <property type="molecule type" value="Genomic_DNA"/>
</dbReference>
<dbReference type="OMA" id="YPRKDGR"/>
<evidence type="ECO:0000256" key="2">
    <source>
        <dbReference type="SAM" id="MobiDB-lite"/>
    </source>
</evidence>
<dbReference type="InterPro" id="IPR039373">
    <property type="entry name" value="Peptidase_M28B"/>
</dbReference>
<evidence type="ECO:0000313" key="7">
    <source>
        <dbReference type="EMBL" id="KHJ34681.1"/>
    </source>
</evidence>
<dbReference type="CDD" id="cd08022">
    <property type="entry name" value="M28_PSMA_like"/>
    <property type="match status" value="1"/>
</dbReference>
<protein>
    <submittedName>
        <fullName evidence="7">Putative glutamate carboxypeptidase tre2</fullName>
    </submittedName>
</protein>
<accession>A0A0B1PCL5</accession>
<dbReference type="SUPFAM" id="SSF52025">
    <property type="entry name" value="PA domain"/>
    <property type="match status" value="1"/>
</dbReference>
<dbReference type="HOGENOM" id="CLU_005688_1_0_1"/>
<dbReference type="InterPro" id="IPR036757">
    <property type="entry name" value="TFR-like_dimer_dom_sf"/>
</dbReference>
<keyword evidence="3" id="KW-0812">Transmembrane</keyword>
<keyword evidence="8" id="KW-1185">Reference proteome</keyword>
<dbReference type="AlphaFoldDB" id="A0A0B1PCL5"/>
<dbReference type="PANTHER" id="PTHR10404:SF71">
    <property type="entry name" value="CARBOXYPEPTIDASE TRE2, PUTATIVE (AFU_ORTHOLOGUE AFUA_3G10650)-RELATED"/>
    <property type="match status" value="1"/>
</dbReference>
<dbReference type="Pfam" id="PF04253">
    <property type="entry name" value="TFR_dimer"/>
    <property type="match status" value="1"/>
</dbReference>
<dbReference type="SUPFAM" id="SSF47672">
    <property type="entry name" value="Transferrin receptor-like dimerisation domain"/>
    <property type="match status" value="1"/>
</dbReference>
<evidence type="ECO:0000259" key="5">
    <source>
        <dbReference type="Pfam" id="PF04253"/>
    </source>
</evidence>
<dbReference type="InterPro" id="IPR003137">
    <property type="entry name" value="PA_domain"/>
</dbReference>
<feature type="domain" description="PA" evidence="4">
    <location>
        <begin position="307"/>
        <end position="395"/>
    </location>
</feature>
<dbReference type="InterPro" id="IPR007484">
    <property type="entry name" value="Peptidase_M28"/>
</dbReference>
<feature type="compositionally biased region" description="Basic and acidic residues" evidence="2">
    <location>
        <begin position="33"/>
        <end position="52"/>
    </location>
</feature>
<evidence type="ECO:0000259" key="6">
    <source>
        <dbReference type="Pfam" id="PF04389"/>
    </source>
</evidence>
<evidence type="ECO:0000256" key="3">
    <source>
        <dbReference type="SAM" id="Phobius"/>
    </source>
</evidence>
<dbReference type="Gene3D" id="1.20.930.40">
    <property type="entry name" value="Transferrin receptor-like, dimerisation domain"/>
    <property type="match status" value="1"/>
</dbReference>
<keyword evidence="3" id="KW-0472">Membrane</keyword>